<evidence type="ECO:0000256" key="12">
    <source>
        <dbReference type="ARBA" id="ARBA00022968"/>
    </source>
</evidence>
<comment type="pathway">
    <text evidence="3">Glycan metabolism; chondroitin sulfate biosynthesis.</text>
</comment>
<dbReference type="CTD" id="20230350"/>
<dbReference type="EC" id="2.4.2.26" evidence="6"/>
<gene>
    <name evidence="22" type="ORF">LOTGIDRAFT_108419</name>
</gene>
<evidence type="ECO:0000256" key="7">
    <source>
        <dbReference type="ARBA" id="ARBA00022676"/>
    </source>
</evidence>
<evidence type="ECO:0000256" key="17">
    <source>
        <dbReference type="ARBA" id="ARBA00023180"/>
    </source>
</evidence>
<dbReference type="GeneID" id="20230350"/>
<comment type="subcellular location">
    <subcellularLocation>
        <location evidence="2">Endoplasmic reticulum membrane</location>
        <topology evidence="2">Single-pass type II membrane protein</topology>
    </subcellularLocation>
    <subcellularLocation>
        <location evidence="1">Golgi apparatus membrane</location>
        <topology evidence="1">Single-pass type II membrane protein</topology>
    </subcellularLocation>
</comment>
<dbReference type="Pfam" id="PF02485">
    <property type="entry name" value="Branch"/>
    <property type="match status" value="1"/>
</dbReference>
<dbReference type="PANTHER" id="PTHR46025:SF3">
    <property type="entry name" value="XYLOSYLTRANSFERASE OXT"/>
    <property type="match status" value="1"/>
</dbReference>
<dbReference type="GO" id="GO:0000139">
    <property type="term" value="C:Golgi membrane"/>
    <property type="evidence" value="ECO:0007669"/>
    <property type="project" value="UniProtKB-SubCell"/>
</dbReference>
<keyword evidence="10" id="KW-0479">Metal-binding</keyword>
<evidence type="ECO:0000256" key="20">
    <source>
        <dbReference type="SAM" id="MobiDB-lite"/>
    </source>
</evidence>
<comment type="catalytic activity">
    <reaction evidence="19">
        <text>UDP-alpha-D-xylose + L-seryl-[protein] = 3-O-(beta-D-xylosyl)-L-seryl-[protein] + UDP + H(+)</text>
        <dbReference type="Rhea" id="RHEA:50192"/>
        <dbReference type="Rhea" id="RHEA-COMP:9863"/>
        <dbReference type="Rhea" id="RHEA-COMP:12567"/>
        <dbReference type="ChEBI" id="CHEBI:15378"/>
        <dbReference type="ChEBI" id="CHEBI:29999"/>
        <dbReference type="ChEBI" id="CHEBI:57632"/>
        <dbReference type="ChEBI" id="CHEBI:58223"/>
        <dbReference type="ChEBI" id="CHEBI:132085"/>
        <dbReference type="EC" id="2.4.2.26"/>
    </reaction>
</comment>
<evidence type="ECO:0000256" key="2">
    <source>
        <dbReference type="ARBA" id="ARBA00004648"/>
    </source>
</evidence>
<dbReference type="GO" id="GO:0030158">
    <property type="term" value="F:protein xylosyltransferase activity"/>
    <property type="evidence" value="ECO:0007669"/>
    <property type="project" value="UniProtKB-EC"/>
</dbReference>
<dbReference type="InterPro" id="IPR024448">
    <property type="entry name" value="XylT_C"/>
</dbReference>
<keyword evidence="8" id="KW-0808">Transferase</keyword>
<accession>V3Z0D2</accession>
<dbReference type="OrthoDB" id="2019572at2759"/>
<evidence type="ECO:0000256" key="14">
    <source>
        <dbReference type="ARBA" id="ARBA00023034"/>
    </source>
</evidence>
<dbReference type="STRING" id="225164.V3Z0D2"/>
<dbReference type="Pfam" id="PF12529">
    <property type="entry name" value="Xylo_C"/>
    <property type="match status" value="1"/>
</dbReference>
<sequence length="708" mass="81980">YKPKCKISGKDAQSALERAKTEKCRQEIADVVCLDQEQKLYVKKLPRSCPVEGELHFSLKNAATLASKDYLVGKAAVKVVFVLTFNGRQIRQVIRLIRAIYHPDHFYYIHVDKREEYLFRELLPLESRLSNIKLARTRFSTIWGGASLLRAHLQFMSELLAISSWKWDYYINLSESDYPIKPINDLVAFLTKYKGNNFLKSHGSDTHRFIQKQGLEQTFYECDNHLWRLGPRKLPTGIRIDGGSDWIGIYRELAEFVILENDELLKGLKGSFQYTLLPVESFFHTYSQNSRFCDKIIDNNLHLTNWRRKQGCKCQYKHIVDWCGCSPNDFKTSDLDKLMNYEDKAVFFARKFEAVVNQEIINSLDVYLFGDFKQDMTALSNYWQNEHHYLDKNTKTKDAYLTGYYSLMRLGLRILSEQSPSCQYRPIKVLEANLFYESDHFHGLLVLYQVEDIRTGKTLNMETHMHPKTHYSVLNPIGNIGRLSTLDVGTNFDPKELIFRNYASLIGPYDEPVLRHVWGPGDEFVISIAWIDPTNVIAASYDVKIPAASHIGNQNPSLKNPLRPGVWTVRLMENLKLVAETKFLIFPLQFYQAKVITTSDIHQAHRGPEGFYAKKDFSELRSVLKVPKDEGLEMEALTNARRVGRDLEKWIDELSPLFWQVQKTCSIEGVSKSCPQVEWCRTSSWSSRSPDPKSELSSIDAKLKQLRR</sequence>
<evidence type="ECO:0000256" key="8">
    <source>
        <dbReference type="ARBA" id="ARBA00022679"/>
    </source>
</evidence>
<comment type="pathway">
    <text evidence="4">Glycan metabolism; heparan sulfate biosynthesis.</text>
</comment>
<evidence type="ECO:0000256" key="3">
    <source>
        <dbReference type="ARBA" id="ARBA00004840"/>
    </source>
</evidence>
<protein>
    <recommendedName>
        <fullName evidence="6">protein xylosyltransferase</fullName>
        <ecNumber evidence="6">2.4.2.26</ecNumber>
    </recommendedName>
    <alternativeName>
        <fullName evidence="18">Peptide O-xylosyltransferase</fullName>
    </alternativeName>
</protein>
<evidence type="ECO:0000256" key="5">
    <source>
        <dbReference type="ARBA" id="ARBA00010195"/>
    </source>
</evidence>
<keyword evidence="14" id="KW-0333">Golgi apparatus</keyword>
<keyword evidence="13" id="KW-1133">Transmembrane helix</keyword>
<evidence type="ECO:0000313" key="22">
    <source>
        <dbReference type="EMBL" id="ESO83913.1"/>
    </source>
</evidence>
<dbReference type="OMA" id="RECFCGF"/>
<keyword evidence="17" id="KW-0325">Glycoprotein</keyword>
<evidence type="ECO:0000256" key="6">
    <source>
        <dbReference type="ARBA" id="ARBA00011972"/>
    </source>
</evidence>
<evidence type="ECO:0000256" key="13">
    <source>
        <dbReference type="ARBA" id="ARBA00022989"/>
    </source>
</evidence>
<evidence type="ECO:0000256" key="10">
    <source>
        <dbReference type="ARBA" id="ARBA00022723"/>
    </source>
</evidence>
<dbReference type="EMBL" id="KB203566">
    <property type="protein sequence ID" value="ESO83913.1"/>
    <property type="molecule type" value="Genomic_DNA"/>
</dbReference>
<dbReference type="RefSeq" id="XP_009065043.1">
    <property type="nucleotide sequence ID" value="XM_009066795.1"/>
</dbReference>
<evidence type="ECO:0000256" key="11">
    <source>
        <dbReference type="ARBA" id="ARBA00022824"/>
    </source>
</evidence>
<keyword evidence="9" id="KW-0812">Transmembrane</keyword>
<organism evidence="22 23">
    <name type="scientific">Lottia gigantea</name>
    <name type="common">Giant owl limpet</name>
    <dbReference type="NCBI Taxonomy" id="225164"/>
    <lineage>
        <taxon>Eukaryota</taxon>
        <taxon>Metazoa</taxon>
        <taxon>Spiralia</taxon>
        <taxon>Lophotrochozoa</taxon>
        <taxon>Mollusca</taxon>
        <taxon>Gastropoda</taxon>
        <taxon>Patellogastropoda</taxon>
        <taxon>Lottioidea</taxon>
        <taxon>Lottiidae</taxon>
        <taxon>Lottia</taxon>
    </lineage>
</organism>
<dbReference type="GO" id="GO:0015012">
    <property type="term" value="P:heparan sulfate proteoglycan biosynthetic process"/>
    <property type="evidence" value="ECO:0007669"/>
    <property type="project" value="UniProtKB-UniPathway"/>
</dbReference>
<dbReference type="GO" id="GO:0005789">
    <property type="term" value="C:endoplasmic reticulum membrane"/>
    <property type="evidence" value="ECO:0007669"/>
    <property type="project" value="UniProtKB-SubCell"/>
</dbReference>
<keyword evidence="12" id="KW-0735">Signal-anchor</keyword>
<keyword evidence="7" id="KW-0328">Glycosyltransferase</keyword>
<dbReference type="GO" id="GO:0050650">
    <property type="term" value="P:chondroitin sulfate proteoglycan biosynthetic process"/>
    <property type="evidence" value="ECO:0007669"/>
    <property type="project" value="TreeGrafter"/>
</dbReference>
<evidence type="ECO:0000259" key="21">
    <source>
        <dbReference type="Pfam" id="PF12529"/>
    </source>
</evidence>
<keyword evidence="16" id="KW-1015">Disulfide bond</keyword>
<evidence type="ECO:0000256" key="9">
    <source>
        <dbReference type="ARBA" id="ARBA00022692"/>
    </source>
</evidence>
<dbReference type="HOGENOM" id="CLU_012840_0_0_1"/>
<evidence type="ECO:0000256" key="4">
    <source>
        <dbReference type="ARBA" id="ARBA00005093"/>
    </source>
</evidence>
<dbReference type="InterPro" id="IPR043538">
    <property type="entry name" value="XYLT"/>
</dbReference>
<keyword evidence="15" id="KW-0472">Membrane</keyword>
<dbReference type="KEGG" id="lgi:LOTGIDRAFT_108419"/>
<dbReference type="GO" id="GO:0046872">
    <property type="term" value="F:metal ion binding"/>
    <property type="evidence" value="ECO:0007669"/>
    <property type="project" value="UniProtKB-KW"/>
</dbReference>
<dbReference type="Proteomes" id="UP000030746">
    <property type="component" value="Unassembled WGS sequence"/>
</dbReference>
<dbReference type="UniPathway" id="UPA00756"/>
<dbReference type="PANTHER" id="PTHR46025">
    <property type="entry name" value="XYLOSYLTRANSFERASE OXT"/>
    <property type="match status" value="1"/>
</dbReference>
<comment type="similarity">
    <text evidence="5">Belongs to the glycosyltransferase 14 family. XylT subfamily.</text>
</comment>
<feature type="domain" description="Xylosyltransferase C-terminal" evidence="21">
    <location>
        <begin position="365"/>
        <end position="539"/>
    </location>
</feature>
<evidence type="ECO:0000313" key="23">
    <source>
        <dbReference type="Proteomes" id="UP000030746"/>
    </source>
</evidence>
<feature type="non-terminal residue" evidence="22">
    <location>
        <position position="1"/>
    </location>
</feature>
<keyword evidence="23" id="KW-1185">Reference proteome</keyword>
<dbReference type="AlphaFoldDB" id="V3Z0D2"/>
<evidence type="ECO:0000256" key="18">
    <source>
        <dbReference type="ARBA" id="ARBA00042865"/>
    </source>
</evidence>
<evidence type="ECO:0000256" key="15">
    <source>
        <dbReference type="ARBA" id="ARBA00023136"/>
    </source>
</evidence>
<evidence type="ECO:0000256" key="16">
    <source>
        <dbReference type="ARBA" id="ARBA00023157"/>
    </source>
</evidence>
<evidence type="ECO:0000256" key="1">
    <source>
        <dbReference type="ARBA" id="ARBA00004323"/>
    </source>
</evidence>
<dbReference type="InterPro" id="IPR003406">
    <property type="entry name" value="Glyco_trans_14"/>
</dbReference>
<proteinExistence type="inferred from homology"/>
<dbReference type="UniPathway" id="UPA00755"/>
<reference evidence="22 23" key="1">
    <citation type="journal article" date="2013" name="Nature">
        <title>Insights into bilaterian evolution from three spiralian genomes.</title>
        <authorList>
            <person name="Simakov O."/>
            <person name="Marletaz F."/>
            <person name="Cho S.J."/>
            <person name="Edsinger-Gonzales E."/>
            <person name="Havlak P."/>
            <person name="Hellsten U."/>
            <person name="Kuo D.H."/>
            <person name="Larsson T."/>
            <person name="Lv J."/>
            <person name="Arendt D."/>
            <person name="Savage R."/>
            <person name="Osoegawa K."/>
            <person name="de Jong P."/>
            <person name="Grimwood J."/>
            <person name="Chapman J.A."/>
            <person name="Shapiro H."/>
            <person name="Aerts A."/>
            <person name="Otillar R.P."/>
            <person name="Terry A.Y."/>
            <person name="Boore J.L."/>
            <person name="Grigoriev I.V."/>
            <person name="Lindberg D.R."/>
            <person name="Seaver E.C."/>
            <person name="Weisblat D.A."/>
            <person name="Putnam N.H."/>
            <person name="Rokhsar D.S."/>
        </authorList>
    </citation>
    <scope>NUCLEOTIDE SEQUENCE [LARGE SCALE GENOMIC DNA]</scope>
</reference>
<name>V3Z0D2_LOTGI</name>
<keyword evidence="11" id="KW-0256">Endoplasmic reticulum</keyword>
<feature type="region of interest" description="Disordered" evidence="20">
    <location>
        <begin position="682"/>
        <end position="708"/>
    </location>
</feature>
<evidence type="ECO:0000256" key="19">
    <source>
        <dbReference type="ARBA" id="ARBA00047847"/>
    </source>
</evidence>